<comment type="similarity">
    <text evidence="1">Belongs to the short-chain dehydrogenases/reductases (SDR) family.</text>
</comment>
<evidence type="ECO:0000256" key="2">
    <source>
        <dbReference type="ARBA" id="ARBA00022857"/>
    </source>
</evidence>
<dbReference type="InterPro" id="IPR052178">
    <property type="entry name" value="Sec_Metab_Biosynth_SDR"/>
</dbReference>
<keyword evidence="2" id="KW-0521">NADP</keyword>
<dbReference type="Gene3D" id="3.40.50.720">
    <property type="entry name" value="NAD(P)-binding Rossmann-like Domain"/>
    <property type="match status" value="1"/>
</dbReference>
<name>A0ABT2TG22_9FIRM</name>
<sequence length="255" mass="27155">MKELFTLEGKNAIVIGGAGGIGAAIAEAFAFYGADVSIASRKMENLLQTKDNIKKSTGKDVSVYTVDASKEESIIALVDTVLADKDHIDILVNSQGYNVKYHITELPVEIMEGMMNVNVIGIAMLCKHFGKHMKDRGYGRIINVSSTRGSRACLGGNASYCTTKGALDMLTRTLACDLGPEVTVNAIGPTNTVTPMMEGLIKEHPEILHLGDDKPLQRIGRVEDCMGPAVFLASEAAGFVTGQILYVDGGMTAIG</sequence>
<dbReference type="InterPro" id="IPR002347">
    <property type="entry name" value="SDR_fam"/>
</dbReference>
<evidence type="ECO:0000313" key="5">
    <source>
        <dbReference type="EMBL" id="MCU6761091.1"/>
    </source>
</evidence>
<dbReference type="Proteomes" id="UP001652442">
    <property type="component" value="Unassembled WGS sequence"/>
</dbReference>
<keyword evidence="4" id="KW-0472">Membrane</keyword>
<proteinExistence type="inferred from homology"/>
<keyword evidence="3" id="KW-0560">Oxidoreductase</keyword>
<protein>
    <submittedName>
        <fullName evidence="5">SDR family oxidoreductase</fullName>
    </submittedName>
</protein>
<keyword evidence="4" id="KW-1133">Transmembrane helix</keyword>
<reference evidence="5 6" key="1">
    <citation type="journal article" date="2021" name="ISME Commun">
        <title>Automated analysis of genomic sequences facilitates high-throughput and comprehensive description of bacteria.</title>
        <authorList>
            <person name="Hitch T.C.A."/>
        </authorList>
    </citation>
    <scope>NUCLEOTIDE SEQUENCE [LARGE SCALE GENOMIC DNA]</scope>
    <source>
        <strain evidence="5 6">Sanger_109</strain>
    </source>
</reference>
<gene>
    <name evidence="5" type="ORF">OCV88_01915</name>
</gene>
<dbReference type="PANTHER" id="PTHR43618:SF8">
    <property type="entry name" value="7ALPHA-HYDROXYSTEROID DEHYDROGENASE"/>
    <property type="match status" value="1"/>
</dbReference>
<organism evidence="5 6">
    <name type="scientific">Brotonthovivens ammoniilytica</name>
    <dbReference type="NCBI Taxonomy" id="2981725"/>
    <lineage>
        <taxon>Bacteria</taxon>
        <taxon>Bacillati</taxon>
        <taxon>Bacillota</taxon>
        <taxon>Clostridia</taxon>
        <taxon>Lachnospirales</taxon>
        <taxon>Lachnospiraceae</taxon>
        <taxon>Brotonthovivens</taxon>
    </lineage>
</organism>
<evidence type="ECO:0000313" key="6">
    <source>
        <dbReference type="Proteomes" id="UP001652442"/>
    </source>
</evidence>
<dbReference type="SUPFAM" id="SSF51735">
    <property type="entry name" value="NAD(P)-binding Rossmann-fold domains"/>
    <property type="match status" value="1"/>
</dbReference>
<accession>A0ABT2TG22</accession>
<evidence type="ECO:0000256" key="4">
    <source>
        <dbReference type="SAM" id="Phobius"/>
    </source>
</evidence>
<feature type="transmembrane region" description="Helical" evidence="4">
    <location>
        <begin position="12"/>
        <end position="34"/>
    </location>
</feature>
<dbReference type="PRINTS" id="PR00080">
    <property type="entry name" value="SDRFAMILY"/>
</dbReference>
<keyword evidence="6" id="KW-1185">Reference proteome</keyword>
<dbReference type="PRINTS" id="PR00081">
    <property type="entry name" value="GDHRDH"/>
</dbReference>
<keyword evidence="4" id="KW-0812">Transmembrane</keyword>
<evidence type="ECO:0000256" key="1">
    <source>
        <dbReference type="ARBA" id="ARBA00006484"/>
    </source>
</evidence>
<evidence type="ECO:0000256" key="3">
    <source>
        <dbReference type="ARBA" id="ARBA00023002"/>
    </source>
</evidence>
<dbReference type="Pfam" id="PF13561">
    <property type="entry name" value="adh_short_C2"/>
    <property type="match status" value="1"/>
</dbReference>
<dbReference type="InterPro" id="IPR036291">
    <property type="entry name" value="NAD(P)-bd_dom_sf"/>
</dbReference>
<dbReference type="EMBL" id="JAOQJQ010000001">
    <property type="protein sequence ID" value="MCU6761091.1"/>
    <property type="molecule type" value="Genomic_DNA"/>
</dbReference>
<comment type="caution">
    <text evidence="5">The sequence shown here is derived from an EMBL/GenBank/DDBJ whole genome shotgun (WGS) entry which is preliminary data.</text>
</comment>
<dbReference type="CDD" id="cd05233">
    <property type="entry name" value="SDR_c"/>
    <property type="match status" value="1"/>
</dbReference>
<dbReference type="RefSeq" id="WP_158423937.1">
    <property type="nucleotide sequence ID" value="NZ_JAOQJQ010000001.1"/>
</dbReference>
<dbReference type="PANTHER" id="PTHR43618">
    <property type="entry name" value="7-ALPHA-HYDROXYSTEROID DEHYDROGENASE"/>
    <property type="match status" value="1"/>
</dbReference>